<dbReference type="Proteomes" id="UP000499080">
    <property type="component" value="Unassembled WGS sequence"/>
</dbReference>
<name>A0A4Y2HYF9_ARAVE</name>
<dbReference type="AlphaFoldDB" id="A0A4Y2HYF9"/>
<feature type="transmembrane region" description="Helical" evidence="1">
    <location>
        <begin position="16"/>
        <end position="35"/>
    </location>
</feature>
<keyword evidence="1" id="KW-1133">Transmembrane helix</keyword>
<organism evidence="2 3">
    <name type="scientific">Araneus ventricosus</name>
    <name type="common">Orbweaver spider</name>
    <name type="synonym">Epeira ventricosa</name>
    <dbReference type="NCBI Taxonomy" id="182803"/>
    <lineage>
        <taxon>Eukaryota</taxon>
        <taxon>Metazoa</taxon>
        <taxon>Ecdysozoa</taxon>
        <taxon>Arthropoda</taxon>
        <taxon>Chelicerata</taxon>
        <taxon>Arachnida</taxon>
        <taxon>Araneae</taxon>
        <taxon>Araneomorphae</taxon>
        <taxon>Entelegynae</taxon>
        <taxon>Araneoidea</taxon>
        <taxon>Araneidae</taxon>
        <taxon>Araneus</taxon>
    </lineage>
</organism>
<keyword evidence="1" id="KW-0472">Membrane</keyword>
<keyword evidence="1" id="KW-0812">Transmembrane</keyword>
<evidence type="ECO:0000313" key="3">
    <source>
        <dbReference type="Proteomes" id="UP000499080"/>
    </source>
</evidence>
<reference evidence="2 3" key="1">
    <citation type="journal article" date="2019" name="Sci. Rep.">
        <title>Orb-weaving spider Araneus ventricosus genome elucidates the spidroin gene catalogue.</title>
        <authorList>
            <person name="Kono N."/>
            <person name="Nakamura H."/>
            <person name="Ohtoshi R."/>
            <person name="Moran D.A.P."/>
            <person name="Shinohara A."/>
            <person name="Yoshida Y."/>
            <person name="Fujiwara M."/>
            <person name="Mori M."/>
            <person name="Tomita M."/>
            <person name="Arakawa K."/>
        </authorList>
    </citation>
    <scope>NUCLEOTIDE SEQUENCE [LARGE SCALE GENOMIC DNA]</scope>
</reference>
<keyword evidence="3" id="KW-1185">Reference proteome</keyword>
<gene>
    <name evidence="2" type="ORF">AVEN_82240_1</name>
</gene>
<dbReference type="EMBL" id="BGPR01002259">
    <property type="protein sequence ID" value="GBM70584.1"/>
    <property type="molecule type" value="Genomic_DNA"/>
</dbReference>
<comment type="caution">
    <text evidence="2">The sequence shown here is derived from an EMBL/GenBank/DDBJ whole genome shotgun (WGS) entry which is preliminary data.</text>
</comment>
<evidence type="ECO:0000313" key="2">
    <source>
        <dbReference type="EMBL" id="GBM70584.1"/>
    </source>
</evidence>
<evidence type="ECO:0000256" key="1">
    <source>
        <dbReference type="SAM" id="Phobius"/>
    </source>
</evidence>
<sequence length="100" mass="11285">MVIKALIDTFSKSTQHYAVMVQILPGLVLALVFLAKSMAHDKGKVWHLLFGETTLKRHSTSNDLRTSLAKRMKQHLILLAKTTLIPQMALDIEICLNPYI</sequence>
<protein>
    <submittedName>
        <fullName evidence="2">Uncharacterized protein</fullName>
    </submittedName>
</protein>
<proteinExistence type="predicted"/>
<accession>A0A4Y2HYF9</accession>